<evidence type="ECO:0000256" key="1">
    <source>
        <dbReference type="SAM" id="MobiDB-lite"/>
    </source>
</evidence>
<comment type="caution">
    <text evidence="2">The sequence shown here is derived from an EMBL/GenBank/DDBJ whole genome shotgun (WGS) entry which is preliminary data.</text>
</comment>
<name>A0A2A2M3F6_9BILA</name>
<dbReference type="NCBIfam" id="TIGR03696">
    <property type="entry name" value="Rhs_assc_core"/>
    <property type="match status" value="1"/>
</dbReference>
<reference evidence="2 3" key="1">
    <citation type="journal article" date="2017" name="Curr. Biol.">
        <title>Genome architecture and evolution of a unichromosomal asexual nematode.</title>
        <authorList>
            <person name="Fradin H."/>
            <person name="Zegar C."/>
            <person name="Gutwein M."/>
            <person name="Lucas J."/>
            <person name="Kovtun M."/>
            <person name="Corcoran D."/>
            <person name="Baugh L.R."/>
            <person name="Kiontke K."/>
            <person name="Gunsalus K."/>
            <person name="Fitch D.H."/>
            <person name="Piano F."/>
        </authorList>
    </citation>
    <scope>NUCLEOTIDE SEQUENCE [LARGE SCALE GENOMIC DNA]</scope>
    <source>
        <strain evidence="2">PF1309</strain>
    </source>
</reference>
<protein>
    <recommendedName>
        <fullName evidence="4">RHS repeat-associated core domain-containing protein</fullName>
    </recommendedName>
</protein>
<dbReference type="OrthoDB" id="442731at2759"/>
<dbReference type="AlphaFoldDB" id="A0A2A2M3F6"/>
<feature type="compositionally biased region" description="Pro residues" evidence="1">
    <location>
        <begin position="305"/>
        <end position="325"/>
    </location>
</feature>
<organism evidence="2 3">
    <name type="scientific">Diploscapter pachys</name>
    <dbReference type="NCBI Taxonomy" id="2018661"/>
    <lineage>
        <taxon>Eukaryota</taxon>
        <taxon>Metazoa</taxon>
        <taxon>Ecdysozoa</taxon>
        <taxon>Nematoda</taxon>
        <taxon>Chromadorea</taxon>
        <taxon>Rhabditida</taxon>
        <taxon>Rhabditina</taxon>
        <taxon>Rhabditomorpha</taxon>
        <taxon>Rhabditoidea</taxon>
        <taxon>Rhabditidae</taxon>
        <taxon>Diploscapter</taxon>
    </lineage>
</organism>
<evidence type="ECO:0000313" key="2">
    <source>
        <dbReference type="EMBL" id="PAV92978.1"/>
    </source>
</evidence>
<feature type="region of interest" description="Disordered" evidence="1">
    <location>
        <begin position="305"/>
        <end position="331"/>
    </location>
</feature>
<dbReference type="SUPFAM" id="SSF56399">
    <property type="entry name" value="ADP-ribosylation"/>
    <property type="match status" value="1"/>
</dbReference>
<evidence type="ECO:0000313" key="3">
    <source>
        <dbReference type="Proteomes" id="UP000218231"/>
    </source>
</evidence>
<dbReference type="InterPro" id="IPR022385">
    <property type="entry name" value="Rhs_assc_core"/>
</dbReference>
<dbReference type="EMBL" id="LIAE01005844">
    <property type="protein sequence ID" value="PAV92978.1"/>
    <property type="molecule type" value="Genomic_DNA"/>
</dbReference>
<gene>
    <name evidence="2" type="ORF">WR25_08529</name>
</gene>
<sequence length="331" mass="35974">MVHTHLSRADRQLSVLGDTRAYPPYGALTLVIGHRLAYCGQMREPGTGTYHLGNGHRVFNPRLMRFCSSDRLSPFGKGGINTYAYCQGDPVNYHDRDGRAPTVSSVTPALDSTATSSWSWLFEVKNLQFALPIMEASTATRLPKHIESTMSIVEYAVVKKRLIKNSPEDASSLPDVSKWDVLKLGVAAATSAGAYFAAYISLAASYNDARAGGQNKNISDEQKSEILIGGVLAAAISYYSDKSVKGIGKKYDGYLTRAKNIEIRRLGGPDQLLVNHDGSLIMVIPAVEAEQATLRELAHLSPWPPSPLPRPAFPQTPGKPHPLQPAPAMVF</sequence>
<dbReference type="STRING" id="2018661.A0A2A2M3F6"/>
<proteinExistence type="predicted"/>
<accession>A0A2A2M3F6</accession>
<dbReference type="Proteomes" id="UP000218231">
    <property type="component" value="Unassembled WGS sequence"/>
</dbReference>
<keyword evidence="3" id="KW-1185">Reference proteome</keyword>
<evidence type="ECO:0008006" key="4">
    <source>
        <dbReference type="Google" id="ProtNLM"/>
    </source>
</evidence>
<dbReference type="Gene3D" id="2.180.10.10">
    <property type="entry name" value="RHS repeat-associated core"/>
    <property type="match status" value="1"/>
</dbReference>